<sequence length="442" mass="47059">MKLTKIATALLFLAPAYLSAATQDFTYRNGYKITVDQTSPDVSIQIKNNKPTQSISTPNSNGISHNYFSEFNVGKRGLNIDNAPSARVIINEVTGSNISHLDGKMAVMGKQASLIIANPNGINCNNCGVSNVSHLTLLAGNTAPDVATGKLTGFKNISGDVLVNNVKSKDIQSNLTITAVSADIRNAYIDAPMTTLNIGAEKIDFSDKITSQIAEQKLDRGHLINEAKTYSASGIDEDTKIKGNLTVNATNSSFSNDGVITGNTVNLNLLHSEFMNDGYIKASTINVNAKGGSISNSNTLFAKQLSGTYNGDFSLSNNVAMAGKSTFSVGTLTLTSNNINNLIDLNNSEYQGVYRDNTLTIDNESSFYVSSFNINGSHDTINIKNKKIMGAGLVNINGGSVRLHNEDLLAVKAGSTVHGILGTFGNGINHENITATTHDFNM</sequence>
<keyword evidence="1" id="KW-0732">Signal</keyword>
<feature type="chain" id="PRO_5024296560" evidence="1">
    <location>
        <begin position="21"/>
        <end position="442"/>
    </location>
</feature>
<dbReference type="Proteomes" id="UP000322181">
    <property type="component" value="Unassembled WGS sequence"/>
</dbReference>
<reference evidence="3 4" key="1">
    <citation type="submission" date="2019-09" db="EMBL/GenBank/DDBJ databases">
        <title>Draft genome sequence of various Type strains from the CCUG.</title>
        <authorList>
            <person name="Pineiro-Iglesias B."/>
            <person name="Tunovic T."/>
            <person name="Unosson C."/>
            <person name="Inganas E."/>
            <person name="Ohlen M."/>
            <person name="Cardew S."/>
            <person name="Jensie-Markopoulos S."/>
            <person name="Salva-Serra F."/>
            <person name="Jaen-Luchoro D."/>
            <person name="Karlsson R."/>
            <person name="Svensson-Stadler L."/>
            <person name="Chun J."/>
            <person name="Moore E."/>
        </authorList>
    </citation>
    <scope>NUCLEOTIDE SEQUENCE [LARGE SCALE GENOMIC DNA]</scope>
    <source>
        <strain evidence="3 4">CCUG 53682T</strain>
    </source>
</reference>
<dbReference type="Gene3D" id="2.160.20.10">
    <property type="entry name" value="Single-stranded right-handed beta-helix, Pectin lyase-like"/>
    <property type="match status" value="1"/>
</dbReference>
<evidence type="ECO:0000256" key="1">
    <source>
        <dbReference type="SAM" id="SignalP"/>
    </source>
</evidence>
<evidence type="ECO:0000313" key="3">
    <source>
        <dbReference type="EMBL" id="KAA8716884.1"/>
    </source>
</evidence>
<dbReference type="EMBL" id="VXKB01000001">
    <property type="protein sequence ID" value="KAA8716884.1"/>
    <property type="molecule type" value="Genomic_DNA"/>
</dbReference>
<dbReference type="RefSeq" id="WP_150384647.1">
    <property type="nucleotide sequence ID" value="NZ_BAAAFS010000001.1"/>
</dbReference>
<protein>
    <submittedName>
        <fullName evidence="3">Filamentous hemagglutinin N-terminal domain-containing protein</fullName>
    </submittedName>
</protein>
<proteinExistence type="predicted"/>
<dbReference type="InterPro" id="IPR011050">
    <property type="entry name" value="Pectin_lyase_fold/virulence"/>
</dbReference>
<gene>
    <name evidence="3" type="ORF">F4V73_03150</name>
</gene>
<dbReference type="Pfam" id="PF05860">
    <property type="entry name" value="TPS"/>
    <property type="match status" value="1"/>
</dbReference>
<name>A0A5M9R7F2_9GAMM</name>
<organism evidence="3 4">
    <name type="scientific">Morganella psychrotolerans</name>
    <dbReference type="NCBI Taxonomy" id="368603"/>
    <lineage>
        <taxon>Bacteria</taxon>
        <taxon>Pseudomonadati</taxon>
        <taxon>Pseudomonadota</taxon>
        <taxon>Gammaproteobacteria</taxon>
        <taxon>Enterobacterales</taxon>
        <taxon>Morganellaceae</taxon>
        <taxon>Morganella</taxon>
    </lineage>
</organism>
<evidence type="ECO:0000259" key="2">
    <source>
        <dbReference type="SMART" id="SM00912"/>
    </source>
</evidence>
<dbReference type="SMART" id="SM00912">
    <property type="entry name" value="Haemagg_act"/>
    <property type="match status" value="1"/>
</dbReference>
<dbReference type="NCBIfam" id="TIGR01901">
    <property type="entry name" value="adhes_NPXG"/>
    <property type="match status" value="1"/>
</dbReference>
<dbReference type="AlphaFoldDB" id="A0A5M9R7F2"/>
<dbReference type="InterPro" id="IPR012334">
    <property type="entry name" value="Pectin_lyas_fold"/>
</dbReference>
<comment type="caution">
    <text evidence="3">The sequence shown here is derived from an EMBL/GenBank/DDBJ whole genome shotgun (WGS) entry which is preliminary data.</text>
</comment>
<feature type="domain" description="Filamentous haemagglutinin FhaB/tRNA nuclease CdiA-like TPS" evidence="2">
    <location>
        <begin position="47"/>
        <end position="147"/>
    </location>
</feature>
<dbReference type="SUPFAM" id="SSF51126">
    <property type="entry name" value="Pectin lyase-like"/>
    <property type="match status" value="1"/>
</dbReference>
<feature type="signal peptide" evidence="1">
    <location>
        <begin position="1"/>
        <end position="20"/>
    </location>
</feature>
<evidence type="ECO:0000313" key="4">
    <source>
        <dbReference type="Proteomes" id="UP000322181"/>
    </source>
</evidence>
<accession>A0A5M9R7F2</accession>
<dbReference type="InterPro" id="IPR008638">
    <property type="entry name" value="FhaB/CdiA-like_TPS"/>
</dbReference>